<dbReference type="Gene3D" id="1.10.8.260">
    <property type="entry name" value="HI0933 insert domain-like"/>
    <property type="match status" value="1"/>
</dbReference>
<dbReference type="RefSeq" id="WP_322382068.1">
    <property type="nucleotide sequence ID" value="NZ_WNVM01000118.1"/>
</dbReference>
<evidence type="ECO:0000313" key="6">
    <source>
        <dbReference type="Proteomes" id="UP001292368"/>
    </source>
</evidence>
<evidence type="ECO:0000256" key="1">
    <source>
        <dbReference type="ARBA" id="ARBA00001974"/>
    </source>
</evidence>
<evidence type="ECO:0000313" key="5">
    <source>
        <dbReference type="EMBL" id="MDZ5010181.1"/>
    </source>
</evidence>
<comment type="cofactor">
    <cofactor evidence="1">
        <name>FAD</name>
        <dbReference type="ChEBI" id="CHEBI:57692"/>
    </cofactor>
</comment>
<dbReference type="InterPro" id="IPR055178">
    <property type="entry name" value="RsdA/BaiN/AoA(So)-like_dom"/>
</dbReference>
<keyword evidence="3" id="KW-0274">FAD</keyword>
<reference evidence="5" key="1">
    <citation type="submission" date="2019-11" db="EMBL/GenBank/DDBJ databases">
        <title>Characterization of Clostridium perfringens isolates from swine manure treated agricultural soils.</title>
        <authorList>
            <person name="Wushke S.T."/>
        </authorList>
    </citation>
    <scope>NUCLEOTIDE SEQUENCE</scope>
    <source>
        <strain evidence="5">V2</strain>
    </source>
</reference>
<protein>
    <submittedName>
        <fullName evidence="5">Aminoacetone oxidase family FAD-binding enzyme</fullName>
    </submittedName>
</protein>
<dbReference type="Proteomes" id="UP001292368">
    <property type="component" value="Unassembled WGS sequence"/>
</dbReference>
<evidence type="ECO:0000256" key="3">
    <source>
        <dbReference type="ARBA" id="ARBA00022827"/>
    </source>
</evidence>
<accession>A0AAW9ISY0</accession>
<dbReference type="Pfam" id="PF22780">
    <property type="entry name" value="HI0933_like_1st"/>
    <property type="match status" value="1"/>
</dbReference>
<feature type="domain" description="RsdA/BaiN/AoA(So)-like insert" evidence="4">
    <location>
        <begin position="91"/>
        <end position="214"/>
    </location>
</feature>
<dbReference type="Gene3D" id="3.50.50.60">
    <property type="entry name" value="FAD/NAD(P)-binding domain"/>
    <property type="match status" value="1"/>
</dbReference>
<feature type="non-terminal residue" evidence="5">
    <location>
        <position position="1"/>
    </location>
</feature>
<evidence type="ECO:0000259" key="4">
    <source>
        <dbReference type="Pfam" id="PF22780"/>
    </source>
</evidence>
<dbReference type="EMBL" id="WNVM01000118">
    <property type="protein sequence ID" value="MDZ5010181.1"/>
    <property type="molecule type" value="Genomic_DNA"/>
</dbReference>
<dbReference type="Gene3D" id="2.40.30.10">
    <property type="entry name" value="Translation factors"/>
    <property type="match status" value="1"/>
</dbReference>
<dbReference type="SUPFAM" id="SSF160996">
    <property type="entry name" value="HI0933 insert domain-like"/>
    <property type="match status" value="1"/>
</dbReference>
<dbReference type="PANTHER" id="PTHR42887">
    <property type="entry name" value="OS12G0638800 PROTEIN"/>
    <property type="match status" value="1"/>
</dbReference>
<gene>
    <name evidence="5" type="ORF">GNF77_14955</name>
</gene>
<dbReference type="InterPro" id="IPR004792">
    <property type="entry name" value="BaiN-like"/>
</dbReference>
<feature type="non-terminal residue" evidence="5">
    <location>
        <position position="219"/>
    </location>
</feature>
<dbReference type="InterPro" id="IPR023166">
    <property type="entry name" value="BaiN-like_dom_sf"/>
</dbReference>
<dbReference type="AlphaFoldDB" id="A0AAW9ISY0"/>
<name>A0AAW9ISY0_CLOPF</name>
<comment type="caution">
    <text evidence="5">The sequence shown here is derived from an EMBL/GenBank/DDBJ whole genome shotgun (WGS) entry which is preliminary data.</text>
</comment>
<keyword evidence="2" id="KW-0285">Flavoprotein</keyword>
<dbReference type="InterPro" id="IPR036188">
    <property type="entry name" value="FAD/NAD-bd_sf"/>
</dbReference>
<evidence type="ECO:0000256" key="2">
    <source>
        <dbReference type="ARBA" id="ARBA00022630"/>
    </source>
</evidence>
<organism evidence="5 6">
    <name type="scientific">Clostridium perfringens</name>
    <dbReference type="NCBI Taxonomy" id="1502"/>
    <lineage>
        <taxon>Bacteria</taxon>
        <taxon>Bacillati</taxon>
        <taxon>Bacillota</taxon>
        <taxon>Clostridia</taxon>
        <taxon>Eubacteriales</taxon>
        <taxon>Clostridiaceae</taxon>
        <taxon>Clostridium</taxon>
    </lineage>
</organism>
<dbReference type="SUPFAM" id="SSF51905">
    <property type="entry name" value="FAD/NAD(P)-binding domain"/>
    <property type="match status" value="1"/>
</dbReference>
<proteinExistence type="predicted"/>
<dbReference type="PANTHER" id="PTHR42887:SF2">
    <property type="entry name" value="OS12G0638800 PROTEIN"/>
    <property type="match status" value="1"/>
</dbReference>
<sequence>SPRSLPASSVVDILKLALEDRNIPLYTNCKEKDIHKKKIVKLSTGNEENKLFTCNKLILACGGKSAIKTGSDGSGYNLAKSFGHSIIKTIPGIVQLKLDNPYLKSITGVKFDGYAILLVDGKPVRKEFGEILFTDYGISGPPILQLSGHASKALLKTKKVEIVVDMMPNQSLSEVEDFLEGHFAMFSHRPIIDALIGIVNKKLIPTLLKEANILNLHSP</sequence>